<organism evidence="1 2">
    <name type="scientific">Notoacmeibacter ruber</name>
    <dbReference type="NCBI Taxonomy" id="2670375"/>
    <lineage>
        <taxon>Bacteria</taxon>
        <taxon>Pseudomonadati</taxon>
        <taxon>Pseudomonadota</taxon>
        <taxon>Alphaproteobacteria</taxon>
        <taxon>Hyphomicrobiales</taxon>
        <taxon>Notoacmeibacteraceae</taxon>
        <taxon>Notoacmeibacter</taxon>
    </lineage>
</organism>
<gene>
    <name evidence="1" type="ORF">D8780_12365</name>
</gene>
<name>A0A3L7JFR6_9HYPH</name>
<evidence type="ECO:0000313" key="1">
    <source>
        <dbReference type="EMBL" id="RLQ89597.1"/>
    </source>
</evidence>
<evidence type="ECO:0000313" key="2">
    <source>
        <dbReference type="Proteomes" id="UP000281094"/>
    </source>
</evidence>
<accession>A0A3L7JFR6</accession>
<proteinExistence type="predicted"/>
<reference evidence="1 2" key="1">
    <citation type="submission" date="2018-10" db="EMBL/GenBank/DDBJ databases">
        <title>Notoacmeibacter sp. M2BS9Y-3-1, whole genome shotgun sequence.</title>
        <authorList>
            <person name="Tuo L."/>
        </authorList>
    </citation>
    <scope>NUCLEOTIDE SEQUENCE [LARGE SCALE GENOMIC DNA]</scope>
    <source>
        <strain evidence="1 2">M2BS9Y-3-1</strain>
    </source>
</reference>
<dbReference type="AlphaFoldDB" id="A0A3L7JFR6"/>
<evidence type="ECO:0008006" key="3">
    <source>
        <dbReference type="Google" id="ProtNLM"/>
    </source>
</evidence>
<keyword evidence="2" id="KW-1185">Reference proteome</keyword>
<dbReference type="EMBL" id="RCWN01000001">
    <property type="protein sequence ID" value="RLQ89597.1"/>
    <property type="molecule type" value="Genomic_DNA"/>
</dbReference>
<protein>
    <recommendedName>
        <fullName evidence="3">ArsR family transcriptional regulator</fullName>
    </recommendedName>
</protein>
<sequence>MESHFAGFRDHYDGNARLIILRALNEQGDGRLNDSLLLKTLQTFGINKGRDYLRQQLAWLETEAGVVRTTDIGTAQIVQILEAGEDHVEQRRVLPGIAKPSRPRA</sequence>
<comment type="caution">
    <text evidence="1">The sequence shown here is derived from an EMBL/GenBank/DDBJ whole genome shotgun (WGS) entry which is preliminary data.</text>
</comment>
<dbReference type="Proteomes" id="UP000281094">
    <property type="component" value="Unassembled WGS sequence"/>
</dbReference>